<dbReference type="InterPro" id="IPR036910">
    <property type="entry name" value="HMG_box_dom_sf"/>
</dbReference>
<dbReference type="Gene3D" id="1.10.30.10">
    <property type="entry name" value="High mobility group box domain"/>
    <property type="match status" value="1"/>
</dbReference>
<dbReference type="VEuPathDB" id="VectorBase:GAUT033701"/>
<dbReference type="PROSITE" id="PS50118">
    <property type="entry name" value="HMG_BOX_2"/>
    <property type="match status" value="1"/>
</dbReference>
<accession>A0A1A9VDE8</accession>
<dbReference type="SMART" id="SM00398">
    <property type="entry name" value="HMG"/>
    <property type="match status" value="1"/>
</dbReference>
<organism evidence="3 4">
    <name type="scientific">Glossina austeni</name>
    <name type="common">Savannah tsetse fly</name>
    <dbReference type="NCBI Taxonomy" id="7395"/>
    <lineage>
        <taxon>Eukaryota</taxon>
        <taxon>Metazoa</taxon>
        <taxon>Ecdysozoa</taxon>
        <taxon>Arthropoda</taxon>
        <taxon>Hexapoda</taxon>
        <taxon>Insecta</taxon>
        <taxon>Pterygota</taxon>
        <taxon>Neoptera</taxon>
        <taxon>Endopterygota</taxon>
        <taxon>Diptera</taxon>
        <taxon>Brachycera</taxon>
        <taxon>Muscomorpha</taxon>
        <taxon>Hippoboscoidea</taxon>
        <taxon>Glossinidae</taxon>
        <taxon>Glossina</taxon>
    </lineage>
</organism>
<dbReference type="EnsemblMetazoa" id="GAUT033701-RA">
    <property type="protein sequence ID" value="GAUT033701-PA"/>
    <property type="gene ID" value="GAUT033701"/>
</dbReference>
<dbReference type="GO" id="GO:0003677">
    <property type="term" value="F:DNA binding"/>
    <property type="evidence" value="ECO:0007669"/>
    <property type="project" value="UniProtKB-UniRule"/>
</dbReference>
<evidence type="ECO:0000313" key="3">
    <source>
        <dbReference type="EnsemblMetazoa" id="GAUT033701-PA"/>
    </source>
</evidence>
<dbReference type="Pfam" id="PF00505">
    <property type="entry name" value="HMG_box"/>
    <property type="match status" value="1"/>
</dbReference>
<proteinExistence type="predicted"/>
<keyword evidence="1" id="KW-0539">Nucleus</keyword>
<evidence type="ECO:0000313" key="4">
    <source>
        <dbReference type="Proteomes" id="UP000078200"/>
    </source>
</evidence>
<reference evidence="3" key="1">
    <citation type="submission" date="2020-05" db="UniProtKB">
        <authorList>
            <consortium name="EnsemblMetazoa"/>
        </authorList>
    </citation>
    <scope>IDENTIFICATION</scope>
    <source>
        <strain evidence="3">TTRI</strain>
    </source>
</reference>
<dbReference type="AlphaFoldDB" id="A0A1A9VDE8"/>
<keyword evidence="1" id="KW-0238">DNA-binding</keyword>
<dbReference type="SUPFAM" id="SSF47095">
    <property type="entry name" value="HMG-box"/>
    <property type="match status" value="1"/>
</dbReference>
<feature type="DNA-binding region" description="HMG box" evidence="1">
    <location>
        <begin position="35"/>
        <end position="104"/>
    </location>
</feature>
<dbReference type="Proteomes" id="UP000078200">
    <property type="component" value="Unassembled WGS sequence"/>
</dbReference>
<dbReference type="InterPro" id="IPR009071">
    <property type="entry name" value="HMG_box_dom"/>
</dbReference>
<evidence type="ECO:0000256" key="1">
    <source>
        <dbReference type="PROSITE-ProRule" id="PRU00267"/>
    </source>
</evidence>
<sequence length="167" mass="19123">MAANKADCGVLIFDDDTKQCAPASASNCNDEIYKKSTAPTAFFVYLYEFRQTLKLGCARKLRQVDICKTAGKRWRQMSECQKQPYKLWALKNRKTKGGMMKSKTQARKPRCWTPALCYNCFNCVKKEADATRQAKIKNVWFTSLLCPAIHAIYPMEFNGNLMFLGFT</sequence>
<evidence type="ECO:0000259" key="2">
    <source>
        <dbReference type="PROSITE" id="PS50118"/>
    </source>
</evidence>
<feature type="domain" description="HMG box" evidence="2">
    <location>
        <begin position="35"/>
        <end position="104"/>
    </location>
</feature>
<protein>
    <recommendedName>
        <fullName evidence="2">HMG box domain-containing protein</fullName>
    </recommendedName>
</protein>
<name>A0A1A9VDE8_GLOAU</name>
<dbReference type="GO" id="GO:0005634">
    <property type="term" value="C:nucleus"/>
    <property type="evidence" value="ECO:0007669"/>
    <property type="project" value="UniProtKB-UniRule"/>
</dbReference>
<keyword evidence="4" id="KW-1185">Reference proteome</keyword>